<feature type="domain" description="Beta-ketoacyl-[acyl-carrier-protein] synthase III C-terminal" evidence="3">
    <location>
        <begin position="288"/>
        <end position="377"/>
    </location>
</feature>
<dbReference type="GO" id="GO:0004315">
    <property type="term" value="F:3-oxoacyl-[acyl-carrier-protein] synthase activity"/>
    <property type="evidence" value="ECO:0007669"/>
    <property type="project" value="InterPro"/>
</dbReference>
<dbReference type="Gene3D" id="3.40.47.10">
    <property type="match status" value="2"/>
</dbReference>
<evidence type="ECO:0000256" key="2">
    <source>
        <dbReference type="ARBA" id="ARBA00023315"/>
    </source>
</evidence>
<dbReference type="SUPFAM" id="SSF53901">
    <property type="entry name" value="Thiolase-like"/>
    <property type="match status" value="1"/>
</dbReference>
<keyword evidence="6" id="KW-1185">Reference proteome</keyword>
<dbReference type="GO" id="GO:0044550">
    <property type="term" value="P:secondary metabolite biosynthetic process"/>
    <property type="evidence" value="ECO:0007669"/>
    <property type="project" value="TreeGrafter"/>
</dbReference>
<feature type="domain" description="Beta-ketoacyl-[acyl-carrier-protein] synthase III N-terminal" evidence="4">
    <location>
        <begin position="172"/>
        <end position="249"/>
    </location>
</feature>
<dbReference type="Proteomes" id="UP000199051">
    <property type="component" value="Unassembled WGS sequence"/>
</dbReference>
<accession>A0A1H9V6D2</accession>
<dbReference type="NCBIfam" id="NF006829">
    <property type="entry name" value="PRK09352.1"/>
    <property type="match status" value="1"/>
</dbReference>
<dbReference type="PANTHER" id="PTHR34069:SF2">
    <property type="entry name" value="BETA-KETOACYL-[ACYL-CARRIER-PROTEIN] SYNTHASE III"/>
    <property type="match status" value="1"/>
</dbReference>
<evidence type="ECO:0000313" key="6">
    <source>
        <dbReference type="Proteomes" id="UP000199051"/>
    </source>
</evidence>
<dbReference type="Pfam" id="PF08541">
    <property type="entry name" value="ACP_syn_III_C"/>
    <property type="match status" value="1"/>
</dbReference>
<dbReference type="STRING" id="155974.SAMN04487818_10866"/>
<dbReference type="AlphaFoldDB" id="A0A1H9V6D2"/>
<dbReference type="PANTHER" id="PTHR34069">
    <property type="entry name" value="3-OXOACYL-[ACYL-CARRIER-PROTEIN] SYNTHASE 3"/>
    <property type="match status" value="1"/>
</dbReference>
<sequence>MAVGGVHTRHGWWCWLLVSATGGFGGVGSRWHITPLVRNPSQAKRYPVVVDHSVPVTVIGLRQRPGAVGARLVGLGSYRPSTAVGSAEIAARFGRTGEWIRERTGIVSRRVVRGEGLETMAVTAGTRALTQAGMHAGEVDLVIVATCSAESPVPVRAAAVAKALGSSAAAAFDLNAACSGFCYALAVAADAVRAGSASRVLVVGTETMSTWVDPTDLGTSIIFADGAGAAVVAAADEPGIGPIVWGSDGAEANAELIEIPRGGRMRMQGQAVFRWATTEIHPIARLACERAGITPADLAAIVPHQANLRIIEAIARKLDAPNAVIARDVVESGNTSAASIPMAMERLAAEGQVAPGGLALLVGFGAGLTYAAQVVRMPALVPAQVG</sequence>
<evidence type="ECO:0000313" key="5">
    <source>
        <dbReference type="EMBL" id="SES16803.1"/>
    </source>
</evidence>
<keyword evidence="2" id="KW-0012">Acyltransferase</keyword>
<keyword evidence="1" id="KW-0808">Transferase</keyword>
<dbReference type="EMBL" id="FOGI01000008">
    <property type="protein sequence ID" value="SES16803.1"/>
    <property type="molecule type" value="Genomic_DNA"/>
</dbReference>
<organism evidence="5 6">
    <name type="scientific">Actinokineospora terrae</name>
    <dbReference type="NCBI Taxonomy" id="155974"/>
    <lineage>
        <taxon>Bacteria</taxon>
        <taxon>Bacillati</taxon>
        <taxon>Actinomycetota</taxon>
        <taxon>Actinomycetes</taxon>
        <taxon>Pseudonocardiales</taxon>
        <taxon>Pseudonocardiaceae</taxon>
        <taxon>Actinokineospora</taxon>
    </lineage>
</organism>
<dbReference type="InterPro" id="IPR016039">
    <property type="entry name" value="Thiolase-like"/>
</dbReference>
<dbReference type="GO" id="GO:0006633">
    <property type="term" value="P:fatty acid biosynthetic process"/>
    <property type="evidence" value="ECO:0007669"/>
    <property type="project" value="InterPro"/>
</dbReference>
<evidence type="ECO:0000259" key="4">
    <source>
        <dbReference type="Pfam" id="PF08545"/>
    </source>
</evidence>
<name>A0A1H9V6D2_9PSEU</name>
<dbReference type="InterPro" id="IPR013751">
    <property type="entry name" value="ACP_syn_III_N"/>
</dbReference>
<dbReference type="CDD" id="cd00830">
    <property type="entry name" value="KAS_III"/>
    <property type="match status" value="1"/>
</dbReference>
<dbReference type="InterPro" id="IPR013747">
    <property type="entry name" value="ACP_syn_III_C"/>
</dbReference>
<gene>
    <name evidence="5" type="ORF">SAMN04487818_10866</name>
</gene>
<protein>
    <submittedName>
        <fullName evidence="5">3-oxoacyl-[acyl-carrier-protein] synthase-3</fullName>
    </submittedName>
</protein>
<proteinExistence type="predicted"/>
<evidence type="ECO:0000259" key="3">
    <source>
        <dbReference type="Pfam" id="PF08541"/>
    </source>
</evidence>
<evidence type="ECO:0000256" key="1">
    <source>
        <dbReference type="ARBA" id="ARBA00022679"/>
    </source>
</evidence>
<dbReference type="Pfam" id="PF08545">
    <property type="entry name" value="ACP_syn_III"/>
    <property type="match status" value="1"/>
</dbReference>
<reference evidence="6" key="1">
    <citation type="submission" date="2016-10" db="EMBL/GenBank/DDBJ databases">
        <authorList>
            <person name="Varghese N."/>
            <person name="Submissions S."/>
        </authorList>
    </citation>
    <scope>NUCLEOTIDE SEQUENCE [LARGE SCALE GENOMIC DNA]</scope>
    <source>
        <strain evidence="6">DSM 44260</strain>
    </source>
</reference>